<dbReference type="InterPro" id="IPR042173">
    <property type="entry name" value="RNase_J_2"/>
</dbReference>
<dbReference type="Gene3D" id="3.60.15.10">
    <property type="entry name" value="Ribonuclease Z/Hydroxyacylglutathione hydrolase-like"/>
    <property type="match status" value="1"/>
</dbReference>
<evidence type="ECO:0000256" key="5">
    <source>
        <dbReference type="ARBA" id="ARBA00022801"/>
    </source>
</evidence>
<dbReference type="EMBL" id="JAQFWQ010000133">
    <property type="protein sequence ID" value="MDA2814640.1"/>
    <property type="molecule type" value="Genomic_DNA"/>
</dbReference>
<keyword evidence="3" id="KW-0479">Metal-binding</keyword>
<evidence type="ECO:0000256" key="7">
    <source>
        <dbReference type="ARBA" id="ARBA00022839"/>
    </source>
</evidence>
<evidence type="ECO:0000313" key="12">
    <source>
        <dbReference type="Proteomes" id="UP001527866"/>
    </source>
</evidence>
<dbReference type="CDD" id="cd07714">
    <property type="entry name" value="RNaseJ_MBL-fold"/>
    <property type="match status" value="1"/>
</dbReference>
<evidence type="ECO:0000256" key="6">
    <source>
        <dbReference type="ARBA" id="ARBA00022833"/>
    </source>
</evidence>
<evidence type="ECO:0000259" key="10">
    <source>
        <dbReference type="SMART" id="SM00849"/>
    </source>
</evidence>
<comment type="function">
    <text evidence="9">An RNase that has 5'-3' exonuclease and possibly endonuclease activity. Involved in maturation of rRNA and in some organisms also mRNA maturation and/or decay.</text>
</comment>
<evidence type="ECO:0000256" key="3">
    <source>
        <dbReference type="ARBA" id="ARBA00022723"/>
    </source>
</evidence>
<evidence type="ECO:0000313" key="11">
    <source>
        <dbReference type="EMBL" id="MDA2814640.1"/>
    </source>
</evidence>
<keyword evidence="6" id="KW-0862">Zinc</keyword>
<keyword evidence="8 9" id="KW-0694">RNA-binding</keyword>
<evidence type="ECO:0000256" key="1">
    <source>
        <dbReference type="ARBA" id="ARBA00022490"/>
    </source>
</evidence>
<dbReference type="Pfam" id="PF07521">
    <property type="entry name" value="RMMBL"/>
    <property type="match status" value="1"/>
</dbReference>
<dbReference type="Gene3D" id="3.40.50.10710">
    <property type="entry name" value="Metallo-hydrolase/oxidoreductase"/>
    <property type="match status" value="1"/>
</dbReference>
<evidence type="ECO:0000256" key="8">
    <source>
        <dbReference type="ARBA" id="ARBA00022884"/>
    </source>
</evidence>
<dbReference type="Gene3D" id="3.10.20.580">
    <property type="match status" value="1"/>
</dbReference>
<dbReference type="Pfam" id="PF22505">
    <property type="entry name" value="RNase_J_b_CASP"/>
    <property type="match status" value="1"/>
</dbReference>
<dbReference type="InterPro" id="IPR001279">
    <property type="entry name" value="Metallo-B-lactamas"/>
</dbReference>
<protein>
    <recommendedName>
        <fullName evidence="9">Ribonuclease J</fullName>
        <shortName evidence="9">RNase J</shortName>
        <ecNumber evidence="9">3.1.-.-</ecNumber>
    </recommendedName>
</protein>
<reference evidence="11 12" key="1">
    <citation type="submission" date="2023-01" db="EMBL/GenBank/DDBJ databases">
        <title>Draft genome sequence of Nocardiopsis sp. RSe5-2 isolated from halophytes.</title>
        <authorList>
            <person name="Duangmal K."/>
            <person name="Chantavorakit T."/>
        </authorList>
    </citation>
    <scope>NUCLEOTIDE SEQUENCE [LARGE SCALE GENOMIC DNA]</scope>
    <source>
        <strain evidence="11 12">RSe5-2</strain>
    </source>
</reference>
<keyword evidence="1 9" id="KW-0963">Cytoplasm</keyword>
<keyword evidence="7 9" id="KW-0269">Exonuclease</keyword>
<evidence type="ECO:0000256" key="4">
    <source>
        <dbReference type="ARBA" id="ARBA00022759"/>
    </source>
</evidence>
<dbReference type="PANTHER" id="PTHR43694">
    <property type="entry name" value="RIBONUCLEASE J"/>
    <property type="match status" value="1"/>
</dbReference>
<dbReference type="InterPro" id="IPR011108">
    <property type="entry name" value="RMMBL"/>
</dbReference>
<dbReference type="PIRSF" id="PIRSF004803">
    <property type="entry name" value="RnjA"/>
    <property type="match status" value="1"/>
</dbReference>
<comment type="caution">
    <text evidence="11">The sequence shown here is derived from an EMBL/GenBank/DDBJ whole genome shotgun (WGS) entry which is preliminary data.</text>
</comment>
<evidence type="ECO:0000256" key="9">
    <source>
        <dbReference type="HAMAP-Rule" id="MF_01491"/>
    </source>
</evidence>
<keyword evidence="12" id="KW-1185">Reference proteome</keyword>
<dbReference type="Pfam" id="PF17770">
    <property type="entry name" value="RNase_J_C"/>
    <property type="match status" value="1"/>
</dbReference>
<dbReference type="EC" id="3.1.-.-" evidence="9"/>
<dbReference type="SMART" id="SM00849">
    <property type="entry name" value="Lactamase_B"/>
    <property type="match status" value="1"/>
</dbReference>
<name>A0ABT4UE57_9ACTN</name>
<accession>A0ABT4UE57</accession>
<feature type="domain" description="Metallo-beta-lactamase" evidence="10">
    <location>
        <begin position="31"/>
        <end position="225"/>
    </location>
</feature>
<dbReference type="PANTHER" id="PTHR43694:SF1">
    <property type="entry name" value="RIBONUCLEASE J"/>
    <property type="match status" value="1"/>
</dbReference>
<comment type="subunit">
    <text evidence="9">Homodimer, may be a subunit of the RNA degradosome.</text>
</comment>
<feature type="binding site" evidence="9">
    <location>
        <begin position="373"/>
        <end position="377"/>
    </location>
    <ligand>
        <name>substrate</name>
    </ligand>
</feature>
<comment type="similarity">
    <text evidence="9">Belongs to the metallo-beta-lactamase superfamily. RNA-metabolizing metallo-beta-lactamase-like family. Bacterial RNase J subfamily.</text>
</comment>
<comment type="subcellular location">
    <subcellularLocation>
        <location evidence="9">Cytoplasm</location>
    </subcellularLocation>
</comment>
<gene>
    <name evidence="9" type="primary">rnj</name>
    <name evidence="11" type="ORF">O4J56_28615</name>
</gene>
<proteinExistence type="inferred from homology"/>
<keyword evidence="5 9" id="KW-0378">Hydrolase</keyword>
<dbReference type="InterPro" id="IPR004613">
    <property type="entry name" value="RNase_J"/>
</dbReference>
<dbReference type="Pfam" id="PF00753">
    <property type="entry name" value="Lactamase_B"/>
    <property type="match status" value="1"/>
</dbReference>
<dbReference type="RefSeq" id="WP_270690115.1">
    <property type="nucleotide sequence ID" value="NZ_JAQFWQ010000133.1"/>
</dbReference>
<organism evidence="11 12">
    <name type="scientific">Nocardiopsis endophytica</name>
    <dbReference type="NCBI Taxonomy" id="3018445"/>
    <lineage>
        <taxon>Bacteria</taxon>
        <taxon>Bacillati</taxon>
        <taxon>Actinomycetota</taxon>
        <taxon>Actinomycetes</taxon>
        <taxon>Streptosporangiales</taxon>
        <taxon>Nocardiopsidaceae</taxon>
        <taxon>Nocardiopsis</taxon>
    </lineage>
</organism>
<evidence type="ECO:0000256" key="2">
    <source>
        <dbReference type="ARBA" id="ARBA00022722"/>
    </source>
</evidence>
<dbReference type="HAMAP" id="MF_01491">
    <property type="entry name" value="RNase_J_bact"/>
    <property type="match status" value="1"/>
</dbReference>
<dbReference type="InterPro" id="IPR030854">
    <property type="entry name" value="RNase_J_bac"/>
</dbReference>
<keyword evidence="4 9" id="KW-0255">Endonuclease</keyword>
<keyword evidence="2 9" id="KW-0540">Nuclease</keyword>
<dbReference type="Proteomes" id="UP001527866">
    <property type="component" value="Unassembled WGS sequence"/>
</dbReference>
<dbReference type="NCBIfam" id="TIGR00649">
    <property type="entry name" value="MG423"/>
    <property type="match status" value="1"/>
</dbReference>
<keyword evidence="9" id="KW-0698">rRNA processing</keyword>
<dbReference type="InterPro" id="IPR036866">
    <property type="entry name" value="RibonucZ/Hydroxyglut_hydro"/>
</dbReference>
<dbReference type="SUPFAM" id="SSF56281">
    <property type="entry name" value="Metallo-hydrolase/oxidoreductase"/>
    <property type="match status" value="1"/>
</dbReference>
<sequence>MSHPHPELGPPPPLAEDALRVVALGGLGEIGRNMTVFEYRGRLLIVDCGVLFPEEEQPGVDLILPDFEYIRDRLDDVEALVLTHGHEDHIGAVPFLLRERPDIPLVGSRLTLSLITAKLGEHRIKPETVQVAEGERRPFGPFDLEFFSVNHSIPDALAVGVRTPAGSLLHTGDFKMDQLPLDGRLTDLAGFARFGAEGVDLLLSDSTNAEVPGFVTSESDIAPVIDKVFDQADQRIIVACFASHIHRVQQVLDAAKAHGRKVAFVGRSMVRNMNIARDLGYLHVPGDLLVDVKQLDDLRPDEAVLISTGSQGEPMSALTRMANRDHQIRIEEGDTVLLASSLIPGNENSVNRVINGLTRWGAKVVHKGNALVHVSGHAPAGELMYVLNMVKPRNLLPVHGEWRHMRAHADIARRTGMADSNIVIAEDGVAVDLHKGRVRVVGKVQAGYVYVDGTSVGDVTETALKDRRILGEEGFISVVVAVDSTSGKILGEPEIHTRGSGIDVEAYDEVLPKIQDALDRAAGDGITDPHQLRQLVRRCIGRWVSDTYRRRPMIVPVIVEV</sequence>
<dbReference type="InterPro" id="IPR055132">
    <property type="entry name" value="RNase_J_b_CASP"/>
</dbReference>
<dbReference type="InterPro" id="IPR041636">
    <property type="entry name" value="RNase_J_C"/>
</dbReference>